<dbReference type="EC" id="2.7.1.71" evidence="3 11"/>
<keyword evidence="4 11" id="KW-0028">Amino-acid biosynthesis</keyword>
<proteinExistence type="inferred from homology"/>
<feature type="binding site" evidence="11">
    <location>
        <position position="69"/>
    </location>
    <ligand>
        <name>substrate</name>
    </ligand>
</feature>
<evidence type="ECO:0000256" key="10">
    <source>
        <dbReference type="ARBA" id="ARBA00048567"/>
    </source>
</evidence>
<dbReference type="GO" id="GO:0005829">
    <property type="term" value="C:cytosol"/>
    <property type="evidence" value="ECO:0007669"/>
    <property type="project" value="TreeGrafter"/>
</dbReference>
<comment type="function">
    <text evidence="11">Catalyzes the specific phosphorylation of the 3-hydroxyl group of shikimic acid using ATP as a cosubstrate.</text>
</comment>
<comment type="catalytic activity">
    <reaction evidence="10 11">
        <text>shikimate + ATP = 3-phosphoshikimate + ADP + H(+)</text>
        <dbReference type="Rhea" id="RHEA:13121"/>
        <dbReference type="ChEBI" id="CHEBI:15378"/>
        <dbReference type="ChEBI" id="CHEBI:30616"/>
        <dbReference type="ChEBI" id="CHEBI:36208"/>
        <dbReference type="ChEBI" id="CHEBI:145989"/>
        <dbReference type="ChEBI" id="CHEBI:456216"/>
        <dbReference type="EC" id="2.7.1.71"/>
    </reaction>
</comment>
<dbReference type="InterPro" id="IPR023000">
    <property type="entry name" value="Shikimate_kinase_CS"/>
</dbReference>
<comment type="caution">
    <text evidence="11">Lacks conserved residue(s) required for the propagation of feature annotation.</text>
</comment>
<keyword evidence="11" id="KW-0963">Cytoplasm</keyword>
<evidence type="ECO:0000256" key="5">
    <source>
        <dbReference type="ARBA" id="ARBA00022679"/>
    </source>
</evidence>
<dbReference type="HAMAP" id="MF_00109">
    <property type="entry name" value="Shikimate_kinase"/>
    <property type="match status" value="1"/>
</dbReference>
<evidence type="ECO:0000313" key="13">
    <source>
        <dbReference type="Proteomes" id="UP001204953"/>
    </source>
</evidence>
<evidence type="ECO:0000256" key="6">
    <source>
        <dbReference type="ARBA" id="ARBA00022741"/>
    </source>
</evidence>
<dbReference type="EMBL" id="JAMZMM010000260">
    <property type="protein sequence ID" value="MCP2730943.1"/>
    <property type="molecule type" value="Genomic_DNA"/>
</dbReference>
<keyword evidence="6 11" id="KW-0547">Nucleotide-binding</keyword>
<keyword evidence="11" id="KW-0479">Metal-binding</keyword>
<dbReference type="GO" id="GO:0008652">
    <property type="term" value="P:amino acid biosynthetic process"/>
    <property type="evidence" value="ECO:0007669"/>
    <property type="project" value="UniProtKB-KW"/>
</dbReference>
<dbReference type="GO" id="GO:0000287">
    <property type="term" value="F:magnesium ion binding"/>
    <property type="evidence" value="ECO:0007669"/>
    <property type="project" value="UniProtKB-UniRule"/>
</dbReference>
<gene>
    <name evidence="11" type="primary">aroK</name>
    <name evidence="12" type="ORF">NJ959_21175</name>
</gene>
<evidence type="ECO:0000256" key="3">
    <source>
        <dbReference type="ARBA" id="ARBA00012154"/>
    </source>
</evidence>
<evidence type="ECO:0000256" key="2">
    <source>
        <dbReference type="ARBA" id="ARBA00006997"/>
    </source>
</evidence>
<feature type="binding site" evidence="11">
    <location>
        <position position="128"/>
    </location>
    <ligand>
        <name>ATP</name>
        <dbReference type="ChEBI" id="CHEBI:30616"/>
    </ligand>
</feature>
<dbReference type="InterPro" id="IPR031322">
    <property type="entry name" value="Shikimate/glucono_kinase"/>
</dbReference>
<feature type="binding site" evidence="11">
    <location>
        <position position="45"/>
    </location>
    <ligand>
        <name>substrate</name>
    </ligand>
</feature>
<comment type="subunit">
    <text evidence="11">Monomer.</text>
</comment>
<dbReference type="GO" id="GO:0009073">
    <property type="term" value="P:aromatic amino acid family biosynthetic process"/>
    <property type="evidence" value="ECO:0007669"/>
    <property type="project" value="UniProtKB-KW"/>
</dbReference>
<dbReference type="PROSITE" id="PS01128">
    <property type="entry name" value="SHIKIMATE_KINASE"/>
    <property type="match status" value="1"/>
</dbReference>
<dbReference type="GO" id="GO:0004765">
    <property type="term" value="F:shikimate kinase activity"/>
    <property type="evidence" value="ECO:0007669"/>
    <property type="project" value="UniProtKB-UniRule"/>
</dbReference>
<dbReference type="PANTHER" id="PTHR21087">
    <property type="entry name" value="SHIKIMATE KINASE"/>
    <property type="match status" value="1"/>
</dbReference>
<feature type="binding site" evidence="11">
    <location>
        <position position="147"/>
    </location>
    <ligand>
        <name>substrate</name>
    </ligand>
</feature>
<keyword evidence="9 11" id="KW-0057">Aromatic amino acid biosynthesis</keyword>
<keyword evidence="5 11" id="KW-0808">Transferase</keyword>
<name>A0AAE3GW30_9CYAN</name>
<comment type="subcellular location">
    <subcellularLocation>
        <location evidence="11">Cytoplasm</location>
    </subcellularLocation>
</comment>
<evidence type="ECO:0000256" key="7">
    <source>
        <dbReference type="ARBA" id="ARBA00022777"/>
    </source>
</evidence>
<protein>
    <recommendedName>
        <fullName evidence="3 11">Shikimate kinase</fullName>
        <shortName evidence="11">SK</shortName>
        <ecNumber evidence="3 11">2.7.1.71</ecNumber>
    </recommendedName>
</protein>
<keyword evidence="8 11" id="KW-0067">ATP-binding</keyword>
<dbReference type="AlphaFoldDB" id="A0AAE3GW30"/>
<evidence type="ECO:0000313" key="12">
    <source>
        <dbReference type="EMBL" id="MCP2730943.1"/>
    </source>
</evidence>
<dbReference type="InterPro" id="IPR000623">
    <property type="entry name" value="Shikimate_kinase/TSH1"/>
</dbReference>
<dbReference type="RefSeq" id="WP_254013691.1">
    <property type="nucleotide sequence ID" value="NZ_JAMZMM010000260.1"/>
</dbReference>
<comment type="similarity">
    <text evidence="2 11">Belongs to the shikimate kinase family.</text>
</comment>
<dbReference type="PANTHER" id="PTHR21087:SF16">
    <property type="entry name" value="SHIKIMATE KINASE 1, CHLOROPLASTIC"/>
    <property type="match status" value="1"/>
</dbReference>
<keyword evidence="13" id="KW-1185">Reference proteome</keyword>
<dbReference type="Pfam" id="PF01202">
    <property type="entry name" value="SKI"/>
    <property type="match status" value="1"/>
</dbReference>
<dbReference type="GO" id="GO:0009423">
    <property type="term" value="P:chorismate biosynthetic process"/>
    <property type="evidence" value="ECO:0007669"/>
    <property type="project" value="UniProtKB-UniRule"/>
</dbReference>
<keyword evidence="11" id="KW-0460">Magnesium</keyword>
<dbReference type="FunFam" id="3.40.50.300:FF:001033">
    <property type="entry name" value="Shikimate kinase 2, chloroplastic"/>
    <property type="match status" value="1"/>
</dbReference>
<feature type="binding site" evidence="11">
    <location>
        <begin position="23"/>
        <end position="28"/>
    </location>
    <ligand>
        <name>ATP</name>
        <dbReference type="ChEBI" id="CHEBI:30616"/>
    </ligand>
</feature>
<evidence type="ECO:0000256" key="8">
    <source>
        <dbReference type="ARBA" id="ARBA00022840"/>
    </source>
</evidence>
<dbReference type="InterPro" id="IPR027417">
    <property type="entry name" value="P-loop_NTPase"/>
</dbReference>
<dbReference type="PRINTS" id="PR01100">
    <property type="entry name" value="SHIKIMTKNASE"/>
</dbReference>
<comment type="caution">
    <text evidence="12">The sequence shown here is derived from an EMBL/GenBank/DDBJ whole genome shotgun (WGS) entry which is preliminary data.</text>
</comment>
<organism evidence="12 13">
    <name type="scientific">Limnofasciculus baicalensis BBK-W-15</name>
    <dbReference type="NCBI Taxonomy" id="2699891"/>
    <lineage>
        <taxon>Bacteria</taxon>
        <taxon>Bacillati</taxon>
        <taxon>Cyanobacteriota</taxon>
        <taxon>Cyanophyceae</taxon>
        <taxon>Coleofasciculales</taxon>
        <taxon>Coleofasciculaceae</taxon>
        <taxon>Limnofasciculus</taxon>
        <taxon>Limnofasciculus baicalensis</taxon>
    </lineage>
</organism>
<dbReference type="Proteomes" id="UP001204953">
    <property type="component" value="Unassembled WGS sequence"/>
</dbReference>
<evidence type="ECO:0000256" key="11">
    <source>
        <dbReference type="HAMAP-Rule" id="MF_00109"/>
    </source>
</evidence>
<sequence>MRAVDLVKDLLKGTSVFLIGMMGAGKTTVGNLLATELGYRFFDTDSLIEKVAGKTIKEIFADDGEESFRELEALVLSDLSAYTKLVVATGGGIVLRQMNWSYLRHGLVIWLDASVEVLVERLQDDTTRPLLQTADPVSALQKLLNRRRNLYAQADLHIQISTNDTPDAIAARIIAEIPTVLKNPKYPLD</sequence>
<evidence type="ECO:0000256" key="1">
    <source>
        <dbReference type="ARBA" id="ARBA00004842"/>
    </source>
</evidence>
<reference evidence="12" key="1">
    <citation type="submission" date="2022-06" db="EMBL/GenBank/DDBJ databases">
        <title>New cyanobacteria of genus Symplocastrum in benthos of Lake Baikal.</title>
        <authorList>
            <person name="Sorokovikova E."/>
            <person name="Tikhonova I."/>
            <person name="Krasnopeev A."/>
            <person name="Evseev P."/>
            <person name="Gladkikh A."/>
            <person name="Belykh O."/>
        </authorList>
    </citation>
    <scope>NUCLEOTIDE SEQUENCE</scope>
    <source>
        <strain evidence="12">BBK-W-15</strain>
    </source>
</reference>
<dbReference type="CDD" id="cd00464">
    <property type="entry name" value="SK"/>
    <property type="match status" value="1"/>
</dbReference>
<feature type="binding site" evidence="11">
    <location>
        <position position="91"/>
    </location>
    <ligand>
        <name>substrate</name>
    </ligand>
</feature>
<comment type="cofactor">
    <cofactor evidence="11">
        <name>Mg(2+)</name>
        <dbReference type="ChEBI" id="CHEBI:18420"/>
    </cofactor>
    <text evidence="11">Binds 1 Mg(2+) ion per subunit.</text>
</comment>
<keyword evidence="7 11" id="KW-0418">Kinase</keyword>
<accession>A0AAE3GW30</accession>
<dbReference type="GO" id="GO:0005524">
    <property type="term" value="F:ATP binding"/>
    <property type="evidence" value="ECO:0007669"/>
    <property type="project" value="UniProtKB-UniRule"/>
</dbReference>
<comment type="pathway">
    <text evidence="1 11">Metabolic intermediate biosynthesis; chorismate biosynthesis; chorismate from D-erythrose 4-phosphate and phosphoenolpyruvate: step 5/7.</text>
</comment>
<evidence type="ECO:0000256" key="4">
    <source>
        <dbReference type="ARBA" id="ARBA00022605"/>
    </source>
</evidence>
<dbReference type="SUPFAM" id="SSF52540">
    <property type="entry name" value="P-loop containing nucleoside triphosphate hydrolases"/>
    <property type="match status" value="1"/>
</dbReference>
<evidence type="ECO:0000256" key="9">
    <source>
        <dbReference type="ARBA" id="ARBA00023141"/>
    </source>
</evidence>
<feature type="binding site" evidence="11">
    <location>
        <position position="27"/>
    </location>
    <ligand>
        <name>Mg(2+)</name>
        <dbReference type="ChEBI" id="CHEBI:18420"/>
    </ligand>
</feature>
<dbReference type="Gene3D" id="3.40.50.300">
    <property type="entry name" value="P-loop containing nucleotide triphosphate hydrolases"/>
    <property type="match status" value="1"/>
</dbReference>